<comment type="caution">
    <text evidence="4">The sequence shown here is derived from an EMBL/GenBank/DDBJ whole genome shotgun (WGS) entry which is preliminary data.</text>
</comment>
<dbReference type="InterPro" id="IPR057326">
    <property type="entry name" value="KR_dom"/>
</dbReference>
<dbReference type="Pfam" id="PF13561">
    <property type="entry name" value="adh_short_C2"/>
    <property type="match status" value="1"/>
</dbReference>
<evidence type="ECO:0000256" key="2">
    <source>
        <dbReference type="ARBA" id="ARBA00023002"/>
    </source>
</evidence>
<evidence type="ECO:0000313" key="5">
    <source>
        <dbReference type="Proteomes" id="UP000541810"/>
    </source>
</evidence>
<dbReference type="RefSeq" id="WP_184677390.1">
    <property type="nucleotide sequence ID" value="NZ_JACHGY010000001.1"/>
</dbReference>
<proteinExistence type="inferred from homology"/>
<dbReference type="NCBIfam" id="NF005559">
    <property type="entry name" value="PRK07231.1"/>
    <property type="match status" value="1"/>
</dbReference>
<dbReference type="PANTHER" id="PTHR42760">
    <property type="entry name" value="SHORT-CHAIN DEHYDROGENASES/REDUCTASES FAMILY MEMBER"/>
    <property type="match status" value="1"/>
</dbReference>
<feature type="domain" description="Ketoreductase" evidence="3">
    <location>
        <begin position="13"/>
        <end position="221"/>
    </location>
</feature>
<dbReference type="SMART" id="SM00822">
    <property type="entry name" value="PKS_KR"/>
    <property type="match status" value="1"/>
</dbReference>
<comment type="similarity">
    <text evidence="1">Belongs to the short-chain dehydrogenases/reductases (SDR) family.</text>
</comment>
<evidence type="ECO:0000259" key="3">
    <source>
        <dbReference type="SMART" id="SM00822"/>
    </source>
</evidence>
<protein>
    <submittedName>
        <fullName evidence="4">NAD(P)-dependent dehydrogenase (Short-subunit alcohol dehydrogenase family)</fullName>
    </submittedName>
</protein>
<dbReference type="AlphaFoldDB" id="A0A7X0H5X1"/>
<evidence type="ECO:0000313" key="4">
    <source>
        <dbReference type="EMBL" id="MBB6429829.1"/>
    </source>
</evidence>
<dbReference type="PROSITE" id="PS00061">
    <property type="entry name" value="ADH_SHORT"/>
    <property type="match status" value="1"/>
</dbReference>
<dbReference type="FunFam" id="3.40.50.720:FF:000084">
    <property type="entry name" value="Short-chain dehydrogenase reductase"/>
    <property type="match status" value="1"/>
</dbReference>
<keyword evidence="5" id="KW-1185">Reference proteome</keyword>
<dbReference type="PRINTS" id="PR00081">
    <property type="entry name" value="GDHRDH"/>
</dbReference>
<dbReference type="InterPro" id="IPR002347">
    <property type="entry name" value="SDR_fam"/>
</dbReference>
<evidence type="ECO:0000256" key="1">
    <source>
        <dbReference type="ARBA" id="ARBA00006484"/>
    </source>
</evidence>
<dbReference type="Proteomes" id="UP000541810">
    <property type="component" value="Unassembled WGS sequence"/>
</dbReference>
<dbReference type="SUPFAM" id="SSF51735">
    <property type="entry name" value="NAD(P)-binding Rossmann-fold domains"/>
    <property type="match status" value="1"/>
</dbReference>
<dbReference type="Gene3D" id="3.40.50.720">
    <property type="entry name" value="NAD(P)-binding Rossmann-like Domain"/>
    <property type="match status" value="1"/>
</dbReference>
<dbReference type="EMBL" id="JACHGY010000001">
    <property type="protein sequence ID" value="MBB6429829.1"/>
    <property type="molecule type" value="Genomic_DNA"/>
</dbReference>
<dbReference type="GO" id="GO:0016616">
    <property type="term" value="F:oxidoreductase activity, acting on the CH-OH group of donors, NAD or NADP as acceptor"/>
    <property type="evidence" value="ECO:0007669"/>
    <property type="project" value="UniProtKB-ARBA"/>
</dbReference>
<dbReference type="PRINTS" id="PR00080">
    <property type="entry name" value="SDRFAMILY"/>
</dbReference>
<gene>
    <name evidence="4" type="ORF">HNQ40_001635</name>
</gene>
<reference evidence="4 5" key="1">
    <citation type="submission" date="2020-08" db="EMBL/GenBank/DDBJ databases">
        <title>Genomic Encyclopedia of Type Strains, Phase IV (KMG-IV): sequencing the most valuable type-strain genomes for metagenomic binning, comparative biology and taxonomic classification.</title>
        <authorList>
            <person name="Goeker M."/>
        </authorList>
    </citation>
    <scope>NUCLEOTIDE SEQUENCE [LARGE SCALE GENOMIC DNA]</scope>
    <source>
        <strain evidence="4 5">DSM 103725</strain>
    </source>
</reference>
<sequence>MPVSTSLFDLTGQVALVTGGGSGIGKACATALLQHGAKVVLGGRTLSKVEEAAQELDALGDDSGEDPVAVPVQLDVASDDSAEAAVKFAMDTFGGLNIVINSAGIMCKKPTFDLTGEDMNSLYNIHITGALRVSQAAGHIFREQHQGSIINIASISSYMSLTEVTAYACAKSGMMGLTHSLANEWAKYGIRTNGIAPGFIPTDINRKMIEGTDRGRRILEHTPMARFGEGSEIAGAAVYLASPAASFVNGITIPVDGGYLASGIGDSVAPWEAEK</sequence>
<name>A0A7X0H5X1_9BACT</name>
<dbReference type="PANTHER" id="PTHR42760:SF115">
    <property type="entry name" value="3-OXOACYL-[ACYL-CARRIER-PROTEIN] REDUCTASE FABG"/>
    <property type="match status" value="1"/>
</dbReference>
<dbReference type="InterPro" id="IPR036291">
    <property type="entry name" value="NAD(P)-bd_dom_sf"/>
</dbReference>
<keyword evidence="2" id="KW-0560">Oxidoreductase</keyword>
<accession>A0A7X0H5X1</accession>
<organism evidence="4 5">
    <name type="scientific">Algisphaera agarilytica</name>
    <dbReference type="NCBI Taxonomy" id="1385975"/>
    <lineage>
        <taxon>Bacteria</taxon>
        <taxon>Pseudomonadati</taxon>
        <taxon>Planctomycetota</taxon>
        <taxon>Phycisphaerae</taxon>
        <taxon>Phycisphaerales</taxon>
        <taxon>Phycisphaeraceae</taxon>
        <taxon>Algisphaera</taxon>
    </lineage>
</organism>
<dbReference type="InterPro" id="IPR020904">
    <property type="entry name" value="Sc_DH/Rdtase_CS"/>
</dbReference>